<dbReference type="Proteomes" id="UP000603141">
    <property type="component" value="Unassembled WGS sequence"/>
</dbReference>
<protein>
    <submittedName>
        <fullName evidence="3">YceI family protein</fullName>
    </submittedName>
</protein>
<evidence type="ECO:0000313" key="4">
    <source>
        <dbReference type="Proteomes" id="UP000603141"/>
    </source>
</evidence>
<feature type="domain" description="Lipid/polyisoprenoid-binding YceI-like" evidence="2">
    <location>
        <begin position="21"/>
        <end position="179"/>
    </location>
</feature>
<dbReference type="InterPro" id="IPR007372">
    <property type="entry name" value="Lipid/polyisoprenoid-bd_YceI"/>
</dbReference>
<dbReference type="EMBL" id="JAENIJ010000017">
    <property type="protein sequence ID" value="MBK1883053.1"/>
    <property type="molecule type" value="Genomic_DNA"/>
</dbReference>
<sequence length="181" mass="19893">MKAFTFIAALALFPVVAQADRLEVDQTKSRIQVDAKATGHAFTGTLQKYTSVVTGDTATNLPTGFTLNWAFSDLKTGEAKRDKEMITWLGGGNPKGSFVFTKTWNDKKSGKDYAMGELTINGVAKTISFPFTVKRDGDWVTIDGEAAMNYKNHGLPLIRAMAIMTVEPQLKVRFHLVGELK</sequence>
<dbReference type="SMART" id="SM00867">
    <property type="entry name" value="YceI"/>
    <property type="match status" value="1"/>
</dbReference>
<dbReference type="InterPro" id="IPR036761">
    <property type="entry name" value="TTHA0802/YceI-like_sf"/>
</dbReference>
<keyword evidence="4" id="KW-1185">Reference proteome</keyword>
<dbReference type="Gene3D" id="2.40.128.110">
    <property type="entry name" value="Lipid/polyisoprenoid-binding, YceI-like"/>
    <property type="match status" value="1"/>
</dbReference>
<organism evidence="3 4">
    <name type="scientific">Luteolibacter pohnpeiensis</name>
    <dbReference type="NCBI Taxonomy" id="454153"/>
    <lineage>
        <taxon>Bacteria</taxon>
        <taxon>Pseudomonadati</taxon>
        <taxon>Verrucomicrobiota</taxon>
        <taxon>Verrucomicrobiia</taxon>
        <taxon>Verrucomicrobiales</taxon>
        <taxon>Verrucomicrobiaceae</taxon>
        <taxon>Luteolibacter</taxon>
    </lineage>
</organism>
<feature type="chain" id="PRO_5037576956" evidence="1">
    <location>
        <begin position="20"/>
        <end position="181"/>
    </location>
</feature>
<evidence type="ECO:0000256" key="1">
    <source>
        <dbReference type="SAM" id="SignalP"/>
    </source>
</evidence>
<evidence type="ECO:0000259" key="2">
    <source>
        <dbReference type="SMART" id="SM00867"/>
    </source>
</evidence>
<dbReference type="Pfam" id="PF04264">
    <property type="entry name" value="YceI"/>
    <property type="match status" value="1"/>
</dbReference>
<feature type="signal peptide" evidence="1">
    <location>
        <begin position="1"/>
        <end position="19"/>
    </location>
</feature>
<reference evidence="3" key="1">
    <citation type="submission" date="2021-01" db="EMBL/GenBank/DDBJ databases">
        <title>Modified the classification status of verrucomicrobia.</title>
        <authorList>
            <person name="Feng X."/>
        </authorList>
    </citation>
    <scope>NUCLEOTIDE SEQUENCE</scope>
    <source>
        <strain evidence="3">KCTC 22041</strain>
    </source>
</reference>
<dbReference type="RefSeq" id="WP_200270797.1">
    <property type="nucleotide sequence ID" value="NZ_JAENIJ010000017.1"/>
</dbReference>
<name>A0A934SD47_9BACT</name>
<proteinExistence type="predicted"/>
<gene>
    <name evidence="3" type="ORF">JIN85_11545</name>
</gene>
<dbReference type="SUPFAM" id="SSF101874">
    <property type="entry name" value="YceI-like"/>
    <property type="match status" value="1"/>
</dbReference>
<evidence type="ECO:0000313" key="3">
    <source>
        <dbReference type="EMBL" id="MBK1883053.1"/>
    </source>
</evidence>
<dbReference type="AlphaFoldDB" id="A0A934SD47"/>
<keyword evidence="1" id="KW-0732">Signal</keyword>
<comment type="caution">
    <text evidence="3">The sequence shown here is derived from an EMBL/GenBank/DDBJ whole genome shotgun (WGS) entry which is preliminary data.</text>
</comment>
<accession>A0A934SD47</accession>